<sequence length="88" mass="10354">MKYIQANVIFPENLLKEIQKYVQGEMIYIPKPEGIRKRWGENSGNREQLDHRNTKICDQFLEGATIDQLVDTFSLSYDSIKKIVYSKK</sequence>
<dbReference type="Proteomes" id="UP000279446">
    <property type="component" value="Unassembled WGS sequence"/>
</dbReference>
<dbReference type="AlphaFoldDB" id="A0A3S1EIZ6"/>
<dbReference type="NCBIfam" id="NF040785">
    <property type="entry name" value="CD3324_fam"/>
    <property type="match status" value="1"/>
</dbReference>
<evidence type="ECO:0000313" key="1">
    <source>
        <dbReference type="EMBL" id="RUT46649.1"/>
    </source>
</evidence>
<dbReference type="OrthoDB" id="9800398at2"/>
<evidence type="ECO:0008006" key="3">
    <source>
        <dbReference type="Google" id="ProtNLM"/>
    </source>
</evidence>
<dbReference type="RefSeq" id="WP_127191986.1">
    <property type="nucleotide sequence ID" value="NZ_RZNY01000007.1"/>
</dbReference>
<dbReference type="InterPro" id="IPR049739">
    <property type="entry name" value="YraL-like"/>
</dbReference>
<comment type="caution">
    <text evidence="1">The sequence shown here is derived from an EMBL/GenBank/DDBJ whole genome shotgun (WGS) entry which is preliminary data.</text>
</comment>
<dbReference type="PANTHER" id="PTHR37812">
    <property type="entry name" value="MU-LIKE PROPHAGE FLUMU PROTEIN C"/>
    <property type="match status" value="1"/>
</dbReference>
<dbReference type="InterPro" id="IPR009057">
    <property type="entry name" value="Homeodomain-like_sf"/>
</dbReference>
<dbReference type="InterPro" id="IPR052411">
    <property type="entry name" value="c-mor_Regulatory_Protein"/>
</dbReference>
<dbReference type="EMBL" id="RZNY01000007">
    <property type="protein sequence ID" value="RUT46649.1"/>
    <property type="molecule type" value="Genomic_DNA"/>
</dbReference>
<accession>A0A3S1EIZ6</accession>
<protein>
    <recommendedName>
        <fullName evidence="3">Mor transcription activator domain-containing protein</fullName>
    </recommendedName>
</protein>
<proteinExistence type="predicted"/>
<dbReference type="PANTHER" id="PTHR37812:SF1">
    <property type="entry name" value="MU-LIKE PROPHAGE FLUMU PROTEIN C"/>
    <property type="match status" value="1"/>
</dbReference>
<evidence type="ECO:0000313" key="2">
    <source>
        <dbReference type="Proteomes" id="UP000279446"/>
    </source>
</evidence>
<name>A0A3S1EIZ6_9BACL</name>
<gene>
    <name evidence="1" type="ORF">EJP82_10390</name>
</gene>
<reference evidence="1 2" key="1">
    <citation type="submission" date="2018-12" db="EMBL/GenBank/DDBJ databases">
        <authorList>
            <person name="Sun L."/>
            <person name="Chen Z."/>
        </authorList>
    </citation>
    <scope>NUCLEOTIDE SEQUENCE [LARGE SCALE GENOMIC DNA]</scope>
    <source>
        <strain evidence="1 2">DSM 15890</strain>
    </source>
</reference>
<keyword evidence="2" id="KW-1185">Reference proteome</keyword>
<dbReference type="SUPFAM" id="SSF46689">
    <property type="entry name" value="Homeodomain-like"/>
    <property type="match status" value="1"/>
</dbReference>
<organism evidence="1 2">
    <name type="scientific">Paenibacillus anaericanus</name>
    <dbReference type="NCBI Taxonomy" id="170367"/>
    <lineage>
        <taxon>Bacteria</taxon>
        <taxon>Bacillati</taxon>
        <taxon>Bacillota</taxon>
        <taxon>Bacilli</taxon>
        <taxon>Bacillales</taxon>
        <taxon>Paenibacillaceae</taxon>
        <taxon>Paenibacillus</taxon>
    </lineage>
</organism>